<keyword evidence="2" id="KW-1185">Reference proteome</keyword>
<evidence type="ECO:0000313" key="2">
    <source>
        <dbReference type="Proteomes" id="UP000327044"/>
    </source>
</evidence>
<accession>A0A5N4AFS1</accession>
<gene>
    <name evidence="1" type="ORF">PPYR_10253</name>
</gene>
<dbReference type="InParanoid" id="A0A5N4AFS1"/>
<protein>
    <submittedName>
        <fullName evidence="1">Uncharacterized protein</fullName>
    </submittedName>
</protein>
<proteinExistence type="predicted"/>
<reference evidence="1 2" key="1">
    <citation type="journal article" date="2018" name="Elife">
        <title>Firefly genomes illuminate parallel origins of bioluminescence in beetles.</title>
        <authorList>
            <person name="Fallon T.R."/>
            <person name="Lower S.E."/>
            <person name="Chang C.H."/>
            <person name="Bessho-Uehara M."/>
            <person name="Martin G.J."/>
            <person name="Bewick A.J."/>
            <person name="Behringer M."/>
            <person name="Debat H.J."/>
            <person name="Wong I."/>
            <person name="Day J.C."/>
            <person name="Suvorov A."/>
            <person name="Silva C.J."/>
            <person name="Stanger-Hall K.F."/>
            <person name="Hall D.W."/>
            <person name="Schmitz R.J."/>
            <person name="Nelson D.R."/>
            <person name="Lewis S.M."/>
            <person name="Shigenobu S."/>
            <person name="Bybee S.M."/>
            <person name="Larracuente A.M."/>
            <person name="Oba Y."/>
            <person name="Weng J.K."/>
        </authorList>
    </citation>
    <scope>NUCLEOTIDE SEQUENCE [LARGE SCALE GENOMIC DNA]</scope>
    <source>
        <strain evidence="1">1611_PpyrPB1</strain>
        <tissue evidence="1">Whole body</tissue>
    </source>
</reference>
<name>A0A5N4AFS1_PHOPY</name>
<comment type="caution">
    <text evidence="1">The sequence shown here is derived from an EMBL/GenBank/DDBJ whole genome shotgun (WGS) entry which is preliminary data.</text>
</comment>
<sequence length="120" mass="13704">MGPVGAMNIMVLESKPEDVFGDDVIFNPNLKSIDYHGSKSFSANLTTKIHLDSSITYKLELYQWTDFGCSFVMNQNDNFCARFPKNTPHLWENAMAALKPPVTEKFHIRVLIRSKIFKCT</sequence>
<evidence type="ECO:0000313" key="1">
    <source>
        <dbReference type="EMBL" id="KAB0796192.1"/>
    </source>
</evidence>
<dbReference type="AlphaFoldDB" id="A0A5N4AFS1"/>
<dbReference type="Proteomes" id="UP000327044">
    <property type="component" value="Unassembled WGS sequence"/>
</dbReference>
<organism evidence="1 2">
    <name type="scientific">Photinus pyralis</name>
    <name type="common">Common eastern firefly</name>
    <name type="synonym">Lampyris pyralis</name>
    <dbReference type="NCBI Taxonomy" id="7054"/>
    <lineage>
        <taxon>Eukaryota</taxon>
        <taxon>Metazoa</taxon>
        <taxon>Ecdysozoa</taxon>
        <taxon>Arthropoda</taxon>
        <taxon>Hexapoda</taxon>
        <taxon>Insecta</taxon>
        <taxon>Pterygota</taxon>
        <taxon>Neoptera</taxon>
        <taxon>Endopterygota</taxon>
        <taxon>Coleoptera</taxon>
        <taxon>Polyphaga</taxon>
        <taxon>Elateriformia</taxon>
        <taxon>Elateroidea</taxon>
        <taxon>Lampyridae</taxon>
        <taxon>Lampyrinae</taxon>
        <taxon>Photinus</taxon>
    </lineage>
</organism>
<dbReference type="EMBL" id="VVIM01000007">
    <property type="protein sequence ID" value="KAB0796192.1"/>
    <property type="molecule type" value="Genomic_DNA"/>
</dbReference>